<dbReference type="RefSeq" id="XP_015585294.1">
    <property type="nucleotide sequence ID" value="XM_015729808.2"/>
</dbReference>
<dbReference type="Proteomes" id="UP000694920">
    <property type="component" value="Unplaced"/>
</dbReference>
<evidence type="ECO:0000313" key="3">
    <source>
        <dbReference type="Proteomes" id="UP000694920"/>
    </source>
</evidence>
<dbReference type="CTD" id="40770"/>
<feature type="chain" id="PRO_5042513841" evidence="2">
    <location>
        <begin position="23"/>
        <end position="287"/>
    </location>
</feature>
<protein>
    <submittedName>
        <fullName evidence="4">Uncharacterized protein LOC107263024</fullName>
    </submittedName>
</protein>
<dbReference type="InterPro" id="IPR012464">
    <property type="entry name" value="DUF1676"/>
</dbReference>
<dbReference type="PANTHER" id="PTHR21879">
    <property type="entry name" value="FI03362P-RELATED-RELATED"/>
    <property type="match status" value="1"/>
</dbReference>
<keyword evidence="1" id="KW-0812">Transmembrane</keyword>
<dbReference type="PANTHER" id="PTHR21879:SF17">
    <property type="entry name" value="LD24139P"/>
    <property type="match status" value="1"/>
</dbReference>
<gene>
    <name evidence="4" type="primary">LOC107263024</name>
</gene>
<dbReference type="Pfam" id="PF07898">
    <property type="entry name" value="DUF1676"/>
    <property type="match status" value="1"/>
</dbReference>
<organism evidence="3 4">
    <name type="scientific">Cephus cinctus</name>
    <name type="common">Wheat stem sawfly</name>
    <dbReference type="NCBI Taxonomy" id="211228"/>
    <lineage>
        <taxon>Eukaryota</taxon>
        <taxon>Metazoa</taxon>
        <taxon>Ecdysozoa</taxon>
        <taxon>Arthropoda</taxon>
        <taxon>Hexapoda</taxon>
        <taxon>Insecta</taxon>
        <taxon>Pterygota</taxon>
        <taxon>Neoptera</taxon>
        <taxon>Endopterygota</taxon>
        <taxon>Hymenoptera</taxon>
        <taxon>Cephoidea</taxon>
        <taxon>Cephidae</taxon>
        <taxon>Cephus</taxon>
    </lineage>
</organism>
<evidence type="ECO:0000256" key="2">
    <source>
        <dbReference type="SAM" id="SignalP"/>
    </source>
</evidence>
<name>A0AAJ7BGB7_CEPCN</name>
<keyword evidence="2" id="KW-0732">Signal</keyword>
<keyword evidence="1" id="KW-1133">Transmembrane helix</keyword>
<evidence type="ECO:0000256" key="1">
    <source>
        <dbReference type="SAM" id="Phobius"/>
    </source>
</evidence>
<dbReference type="GO" id="GO:0016020">
    <property type="term" value="C:membrane"/>
    <property type="evidence" value="ECO:0007669"/>
    <property type="project" value="TreeGrafter"/>
</dbReference>
<sequence>MHRLLILRVLLGSAILLATTSAVPTPSNQEQHPSSEVDCLEHEKNLLSCIAVKAVGVLKRAARSSDIRLLDGISFVRDGPMERTAKAHSPIKSEAELMNELPRDATDRTIKLASMLYESAVSFLKSHTLRISMPEGGQDSIARSFVEGRGKIKKMILPLVAAAGVKIFALVPILLGGLALLALKALFVGKIALLLAGILAFQKLFGGSNGAGISSASNFFSKTAQPASTWIEPAAASPGWASGSSNAGQSQGYYRSFDAAGELKDAHELAYSGQTPDVLATAANQAH</sequence>
<dbReference type="GeneID" id="107263024"/>
<reference evidence="4" key="1">
    <citation type="submission" date="2025-08" db="UniProtKB">
        <authorList>
            <consortium name="RefSeq"/>
        </authorList>
    </citation>
    <scope>IDENTIFICATION</scope>
</reference>
<keyword evidence="1" id="KW-0472">Membrane</keyword>
<feature type="signal peptide" evidence="2">
    <location>
        <begin position="1"/>
        <end position="22"/>
    </location>
</feature>
<proteinExistence type="predicted"/>
<accession>A0AAJ7BGB7</accession>
<dbReference type="AlphaFoldDB" id="A0AAJ7BGB7"/>
<dbReference type="KEGG" id="ccin:107263024"/>
<evidence type="ECO:0000313" key="4">
    <source>
        <dbReference type="RefSeq" id="XP_015585294.1"/>
    </source>
</evidence>
<keyword evidence="3" id="KW-1185">Reference proteome</keyword>
<feature type="transmembrane region" description="Helical" evidence="1">
    <location>
        <begin position="155"/>
        <end position="175"/>
    </location>
</feature>